<name>A0A2G6E368_9BACT</name>
<evidence type="ECO:0000256" key="6">
    <source>
        <dbReference type="ARBA" id="ARBA00023315"/>
    </source>
</evidence>
<accession>A0A2G6E368</accession>
<comment type="caution">
    <text evidence="8">The sequence shown here is derived from an EMBL/GenBank/DDBJ whole genome shotgun (WGS) entry which is preliminary data.</text>
</comment>
<dbReference type="GO" id="GO:0005886">
    <property type="term" value="C:plasma membrane"/>
    <property type="evidence" value="ECO:0007669"/>
    <property type="project" value="UniProtKB-SubCell"/>
</dbReference>
<dbReference type="Proteomes" id="UP000229740">
    <property type="component" value="Unassembled WGS sequence"/>
</dbReference>
<keyword evidence="4 8" id="KW-0808">Transferase</keyword>
<comment type="subcellular location">
    <subcellularLocation>
        <location evidence="1">Cell inner membrane</location>
    </subcellularLocation>
</comment>
<evidence type="ECO:0000256" key="1">
    <source>
        <dbReference type="ARBA" id="ARBA00004533"/>
    </source>
</evidence>
<dbReference type="Pfam" id="PF03279">
    <property type="entry name" value="Lip_A_acyltrans"/>
    <property type="match status" value="1"/>
</dbReference>
<sequence>MKLKKLKTLQFLEYAAVVIVAAPFYMLPHRIALRAGETIGRLLYYLLPSRRAIGLKNLQVAFGDELSDAGRKAILKTTFKNLGKTLIETLRMPKISREALLEKVEIVGEEYCRAAKDKGRGLVYLTGHLGCWEFSSHAYSAAGYLIHTVMRPLDNPYLNEQICKRRMMFGNPLIYRGNGLRQILAALKKGERVGILMDQNTLRSKGIFVDFFGKAACTTPVIAILALRYNVPVVPGFIIRTGFDRHKLFFGPEIEIERSGNFQKDIAVNTEKFNKIIEDVIRRYPDQWFWIHNRWKTRPPGEAAVDLLQD</sequence>
<dbReference type="GO" id="GO:0016746">
    <property type="term" value="F:acyltransferase activity"/>
    <property type="evidence" value="ECO:0007669"/>
    <property type="project" value="UniProtKB-KW"/>
</dbReference>
<dbReference type="PIRSF" id="PIRSF026649">
    <property type="entry name" value="MsbB"/>
    <property type="match status" value="1"/>
</dbReference>
<dbReference type="PANTHER" id="PTHR30606">
    <property type="entry name" value="LIPID A BIOSYNTHESIS LAUROYL ACYLTRANSFERASE"/>
    <property type="match status" value="1"/>
</dbReference>
<evidence type="ECO:0000256" key="5">
    <source>
        <dbReference type="ARBA" id="ARBA00023136"/>
    </source>
</evidence>
<keyword evidence="6 8" id="KW-0012">Acyltransferase</keyword>
<keyword evidence="5 7" id="KW-0472">Membrane</keyword>
<reference evidence="8 9" key="1">
    <citation type="submission" date="2017-10" db="EMBL/GenBank/DDBJ databases">
        <title>Novel microbial diversity and functional potential in the marine mammal oral microbiome.</title>
        <authorList>
            <person name="Dudek N.K."/>
            <person name="Sun C.L."/>
            <person name="Burstein D."/>
            <person name="Kantor R.S."/>
            <person name="Aliaga Goltsman D.S."/>
            <person name="Bik E.M."/>
            <person name="Thomas B.C."/>
            <person name="Banfield J.F."/>
            <person name="Relman D.A."/>
        </authorList>
    </citation>
    <scope>NUCLEOTIDE SEQUENCE [LARGE SCALE GENOMIC DNA]</scope>
    <source>
        <strain evidence="8">DOLZORAL124_49_17</strain>
    </source>
</reference>
<proteinExistence type="predicted"/>
<evidence type="ECO:0000256" key="4">
    <source>
        <dbReference type="ARBA" id="ARBA00022679"/>
    </source>
</evidence>
<protein>
    <submittedName>
        <fullName evidence="8">Lipid A biosynthesis acyltransferase</fullName>
    </submittedName>
</protein>
<evidence type="ECO:0000313" key="9">
    <source>
        <dbReference type="Proteomes" id="UP000229740"/>
    </source>
</evidence>
<keyword evidence="3" id="KW-0997">Cell inner membrane</keyword>
<dbReference type="PANTHER" id="PTHR30606:SF10">
    <property type="entry name" value="PHOSPHATIDYLINOSITOL MANNOSIDE ACYLTRANSFERASE"/>
    <property type="match status" value="1"/>
</dbReference>
<evidence type="ECO:0000256" key="7">
    <source>
        <dbReference type="SAM" id="Phobius"/>
    </source>
</evidence>
<dbReference type="GO" id="GO:0009247">
    <property type="term" value="P:glycolipid biosynthetic process"/>
    <property type="evidence" value="ECO:0007669"/>
    <property type="project" value="UniProtKB-ARBA"/>
</dbReference>
<dbReference type="CDD" id="cd07984">
    <property type="entry name" value="LPLAT_LABLAT-like"/>
    <property type="match status" value="1"/>
</dbReference>
<keyword evidence="7" id="KW-0812">Transmembrane</keyword>
<evidence type="ECO:0000256" key="2">
    <source>
        <dbReference type="ARBA" id="ARBA00022475"/>
    </source>
</evidence>
<dbReference type="InterPro" id="IPR004960">
    <property type="entry name" value="LipA_acyltrans"/>
</dbReference>
<feature type="transmembrane region" description="Helical" evidence="7">
    <location>
        <begin position="12"/>
        <end position="28"/>
    </location>
</feature>
<dbReference type="AlphaFoldDB" id="A0A2G6E368"/>
<keyword evidence="2" id="KW-1003">Cell membrane</keyword>
<keyword evidence="7" id="KW-1133">Transmembrane helix</keyword>
<evidence type="ECO:0000313" key="8">
    <source>
        <dbReference type="EMBL" id="PID56201.1"/>
    </source>
</evidence>
<dbReference type="EMBL" id="PDPS01000037">
    <property type="protein sequence ID" value="PID56201.1"/>
    <property type="molecule type" value="Genomic_DNA"/>
</dbReference>
<evidence type="ECO:0000256" key="3">
    <source>
        <dbReference type="ARBA" id="ARBA00022519"/>
    </source>
</evidence>
<organism evidence="8 9">
    <name type="scientific">candidate division KSB3 bacterium</name>
    <dbReference type="NCBI Taxonomy" id="2044937"/>
    <lineage>
        <taxon>Bacteria</taxon>
        <taxon>candidate division KSB3</taxon>
    </lineage>
</organism>
<gene>
    <name evidence="8" type="ORF">CSB45_12560</name>
</gene>